<evidence type="ECO:0000313" key="3">
    <source>
        <dbReference type="Proteomes" id="UP001054857"/>
    </source>
</evidence>
<keyword evidence="3" id="KW-1185">Reference proteome</keyword>
<feature type="region of interest" description="Disordered" evidence="1">
    <location>
        <begin position="1"/>
        <end position="40"/>
    </location>
</feature>
<protein>
    <submittedName>
        <fullName evidence="2">Uncharacterized protein</fullName>
    </submittedName>
</protein>
<feature type="non-terminal residue" evidence="2">
    <location>
        <position position="1"/>
    </location>
</feature>
<accession>A0AAD3DJY6</accession>
<dbReference type="EMBL" id="BMAR01000004">
    <property type="protein sequence ID" value="GFR42943.1"/>
    <property type="molecule type" value="Genomic_DNA"/>
</dbReference>
<dbReference type="InterPro" id="IPR015943">
    <property type="entry name" value="WD40/YVTN_repeat-like_dom_sf"/>
</dbReference>
<dbReference type="Gene3D" id="2.130.10.10">
    <property type="entry name" value="YVTN repeat-like/Quinoprotein amine dehydrogenase"/>
    <property type="match status" value="1"/>
</dbReference>
<reference evidence="2 3" key="1">
    <citation type="journal article" date="2021" name="Sci. Rep.">
        <title>Genome sequencing of the multicellular alga Astrephomene provides insights into convergent evolution of germ-soma differentiation.</title>
        <authorList>
            <person name="Yamashita S."/>
            <person name="Yamamoto K."/>
            <person name="Matsuzaki R."/>
            <person name="Suzuki S."/>
            <person name="Yamaguchi H."/>
            <person name="Hirooka S."/>
            <person name="Minakuchi Y."/>
            <person name="Miyagishima S."/>
            <person name="Kawachi M."/>
            <person name="Toyoda A."/>
            <person name="Nozaki H."/>
        </authorList>
    </citation>
    <scope>NUCLEOTIDE SEQUENCE [LARGE SCALE GENOMIC DNA]</scope>
    <source>
        <strain evidence="2 3">NIES-4017</strain>
    </source>
</reference>
<gene>
    <name evidence="2" type="ORF">Agub_g3819</name>
</gene>
<dbReference type="Proteomes" id="UP001054857">
    <property type="component" value="Unassembled WGS sequence"/>
</dbReference>
<name>A0AAD3DJY6_9CHLO</name>
<proteinExistence type="predicted"/>
<sequence length="171" mass="16712">GGGGEGSGAGSAGGGVQAGSGSAPAGGAGQHGNSGGSSPIVAVGEARSEAEAVTALALSTVAGPGDPLWLLVGHASGSLAAWDLQRRPPRLVALVAGQHGLPVTHVSFFPGRGASHVLSADRRGRLLLHSFTHIVLKTAVASRVVMDGSLGPLGAIVHLQPFFTAMPPPSS</sequence>
<evidence type="ECO:0000256" key="1">
    <source>
        <dbReference type="SAM" id="MobiDB-lite"/>
    </source>
</evidence>
<comment type="caution">
    <text evidence="2">The sequence shown here is derived from an EMBL/GenBank/DDBJ whole genome shotgun (WGS) entry which is preliminary data.</text>
</comment>
<dbReference type="SUPFAM" id="SSF50978">
    <property type="entry name" value="WD40 repeat-like"/>
    <property type="match status" value="1"/>
</dbReference>
<dbReference type="AlphaFoldDB" id="A0AAD3DJY6"/>
<organism evidence="2 3">
    <name type="scientific">Astrephomene gubernaculifera</name>
    <dbReference type="NCBI Taxonomy" id="47775"/>
    <lineage>
        <taxon>Eukaryota</taxon>
        <taxon>Viridiplantae</taxon>
        <taxon>Chlorophyta</taxon>
        <taxon>core chlorophytes</taxon>
        <taxon>Chlorophyceae</taxon>
        <taxon>CS clade</taxon>
        <taxon>Chlamydomonadales</taxon>
        <taxon>Astrephomenaceae</taxon>
        <taxon>Astrephomene</taxon>
    </lineage>
</organism>
<dbReference type="InterPro" id="IPR036322">
    <property type="entry name" value="WD40_repeat_dom_sf"/>
</dbReference>
<dbReference type="Pfam" id="PF23306">
    <property type="entry name" value="VPS8_N"/>
    <property type="match status" value="1"/>
</dbReference>
<evidence type="ECO:0000313" key="2">
    <source>
        <dbReference type="EMBL" id="GFR42943.1"/>
    </source>
</evidence>
<feature type="compositionally biased region" description="Gly residues" evidence="1">
    <location>
        <begin position="1"/>
        <end position="35"/>
    </location>
</feature>
<feature type="non-terminal residue" evidence="2">
    <location>
        <position position="171"/>
    </location>
</feature>